<name>A0A1T5CV80_9SPHN</name>
<dbReference type="Proteomes" id="UP000190044">
    <property type="component" value="Unassembled WGS sequence"/>
</dbReference>
<accession>A0A1T5CV80</accession>
<dbReference type="EMBL" id="FUYP01000011">
    <property type="protein sequence ID" value="SKB63277.1"/>
    <property type="molecule type" value="Genomic_DNA"/>
</dbReference>
<protein>
    <submittedName>
        <fullName evidence="1">Uncharacterized protein</fullName>
    </submittedName>
</protein>
<dbReference type="RefSeq" id="WP_079638741.1">
    <property type="nucleotide sequence ID" value="NZ_FUYP01000011.1"/>
</dbReference>
<evidence type="ECO:0000313" key="2">
    <source>
        <dbReference type="Proteomes" id="UP000190044"/>
    </source>
</evidence>
<keyword evidence="2" id="KW-1185">Reference proteome</keyword>
<gene>
    <name evidence="1" type="ORF">SAMN06295937_1011142</name>
</gene>
<evidence type="ECO:0000313" key="1">
    <source>
        <dbReference type="EMBL" id="SKB63277.1"/>
    </source>
</evidence>
<dbReference type="AlphaFoldDB" id="A0A1T5CV80"/>
<organism evidence="1 2">
    <name type="scientific">Sphingopyxis flava</name>
    <dbReference type="NCBI Taxonomy" id="1507287"/>
    <lineage>
        <taxon>Bacteria</taxon>
        <taxon>Pseudomonadati</taxon>
        <taxon>Pseudomonadota</taxon>
        <taxon>Alphaproteobacteria</taxon>
        <taxon>Sphingomonadales</taxon>
        <taxon>Sphingomonadaceae</taxon>
        <taxon>Sphingopyxis</taxon>
    </lineage>
</organism>
<reference evidence="2" key="1">
    <citation type="submission" date="2017-02" db="EMBL/GenBank/DDBJ databases">
        <authorList>
            <person name="Varghese N."/>
            <person name="Submissions S."/>
        </authorList>
    </citation>
    <scope>NUCLEOTIDE SEQUENCE [LARGE SCALE GENOMIC DNA]</scope>
    <source>
        <strain evidence="2">R11H</strain>
    </source>
</reference>
<sequence>MSVLDPEIDKLTNCWIPNLPKAHEKSVVLGSARVLYPVADPEQTAAILAEHILEVARRAYQQGRRAAKEEIRKALFNGQHL</sequence>
<proteinExistence type="predicted"/>